<keyword evidence="8" id="KW-1185">Reference proteome</keyword>
<dbReference type="PANTHER" id="PTHR22911">
    <property type="entry name" value="ACYL-MALONYL CONDENSING ENZYME-RELATED"/>
    <property type="match status" value="1"/>
</dbReference>
<accession>A0A8J7FG16</accession>
<evidence type="ECO:0000259" key="6">
    <source>
        <dbReference type="Pfam" id="PF00892"/>
    </source>
</evidence>
<feature type="transmembrane region" description="Helical" evidence="5">
    <location>
        <begin position="97"/>
        <end position="118"/>
    </location>
</feature>
<gene>
    <name evidence="7" type="ORF">IOQ59_16765</name>
</gene>
<name>A0A8J7FG16_9GAMM</name>
<dbReference type="InterPro" id="IPR037185">
    <property type="entry name" value="EmrE-like"/>
</dbReference>
<evidence type="ECO:0000256" key="5">
    <source>
        <dbReference type="SAM" id="Phobius"/>
    </source>
</evidence>
<dbReference type="PANTHER" id="PTHR22911:SF6">
    <property type="entry name" value="SOLUTE CARRIER FAMILY 35 MEMBER G1"/>
    <property type="match status" value="1"/>
</dbReference>
<dbReference type="SUPFAM" id="SSF103481">
    <property type="entry name" value="Multidrug resistance efflux transporter EmrE"/>
    <property type="match status" value="2"/>
</dbReference>
<feature type="domain" description="EamA" evidence="6">
    <location>
        <begin position="158"/>
        <end position="287"/>
    </location>
</feature>
<feature type="transmembrane region" description="Helical" evidence="5">
    <location>
        <begin position="188"/>
        <end position="209"/>
    </location>
</feature>
<proteinExistence type="predicted"/>
<feature type="transmembrane region" description="Helical" evidence="5">
    <location>
        <begin position="12"/>
        <end position="34"/>
    </location>
</feature>
<feature type="transmembrane region" description="Helical" evidence="5">
    <location>
        <begin position="71"/>
        <end position="91"/>
    </location>
</feature>
<dbReference type="InterPro" id="IPR000620">
    <property type="entry name" value="EamA_dom"/>
</dbReference>
<dbReference type="Proteomes" id="UP000640333">
    <property type="component" value="Unassembled WGS sequence"/>
</dbReference>
<evidence type="ECO:0000256" key="1">
    <source>
        <dbReference type="ARBA" id="ARBA00004141"/>
    </source>
</evidence>
<evidence type="ECO:0000256" key="3">
    <source>
        <dbReference type="ARBA" id="ARBA00022989"/>
    </source>
</evidence>
<dbReference type="GO" id="GO:0016020">
    <property type="term" value="C:membrane"/>
    <property type="evidence" value="ECO:0007669"/>
    <property type="project" value="UniProtKB-SubCell"/>
</dbReference>
<evidence type="ECO:0000313" key="8">
    <source>
        <dbReference type="Proteomes" id="UP000640333"/>
    </source>
</evidence>
<organism evidence="7 8">
    <name type="scientific">Pontibacterium sinense</name>
    <dbReference type="NCBI Taxonomy" id="2781979"/>
    <lineage>
        <taxon>Bacteria</taxon>
        <taxon>Pseudomonadati</taxon>
        <taxon>Pseudomonadota</taxon>
        <taxon>Gammaproteobacteria</taxon>
        <taxon>Oceanospirillales</taxon>
        <taxon>Oceanospirillaceae</taxon>
        <taxon>Pontibacterium</taxon>
    </lineage>
</organism>
<comment type="subcellular location">
    <subcellularLocation>
        <location evidence="1">Membrane</location>
        <topology evidence="1">Multi-pass membrane protein</topology>
    </subcellularLocation>
</comment>
<protein>
    <submittedName>
        <fullName evidence="7">DMT family transporter</fullName>
    </submittedName>
</protein>
<dbReference type="Pfam" id="PF00892">
    <property type="entry name" value="EamA"/>
    <property type="match status" value="2"/>
</dbReference>
<comment type="caution">
    <text evidence="7">The sequence shown here is derived from an EMBL/GenBank/DDBJ whole genome shotgun (WGS) entry which is preliminary data.</text>
</comment>
<dbReference type="RefSeq" id="WP_193954607.1">
    <property type="nucleotide sequence ID" value="NZ_JADEYS010000019.1"/>
</dbReference>
<feature type="transmembrane region" description="Helical" evidence="5">
    <location>
        <begin position="245"/>
        <end position="264"/>
    </location>
</feature>
<feature type="transmembrane region" description="Helical" evidence="5">
    <location>
        <begin position="270"/>
        <end position="289"/>
    </location>
</feature>
<sequence>MLLELKETFSPGVRYMLLSALGFALMAVCVKAVSSYDIPVLEIVAARAIVSLVISYLDVKRKRISLWGTHKPLLIARGVVGALALMCVYFSVTTLPLAEATILQYLHPVFTALLALFFLKERVQYSTMICIVLSILGLTVMVKPDLISGYSVELPWISVAAALIGALGSAVAYVIVRRLSQSEDSSVIIFYFPLIALPVSVFLLGSDFVMPNGEALVLLILVGVFTQVGQVGLTKAMQHEKASKATAYSYVQVIFSLVLGGVFFAEIPTLWTLIGGGLIMTGALINVLWKR</sequence>
<reference evidence="7" key="1">
    <citation type="submission" date="2020-10" db="EMBL/GenBank/DDBJ databases">
        <title>Bacterium isolated from coastal waters sediment.</title>
        <authorList>
            <person name="Chen R.-J."/>
            <person name="Lu D.-C."/>
            <person name="Zhu K.-L."/>
            <person name="Du Z.-J."/>
        </authorList>
    </citation>
    <scope>NUCLEOTIDE SEQUENCE</scope>
    <source>
        <strain evidence="7">N1Y112</strain>
    </source>
</reference>
<feature type="transmembrane region" description="Helical" evidence="5">
    <location>
        <begin position="154"/>
        <end position="176"/>
    </location>
</feature>
<keyword evidence="2 5" id="KW-0812">Transmembrane</keyword>
<evidence type="ECO:0000256" key="4">
    <source>
        <dbReference type="ARBA" id="ARBA00023136"/>
    </source>
</evidence>
<feature type="transmembrane region" description="Helical" evidence="5">
    <location>
        <begin position="215"/>
        <end position="233"/>
    </location>
</feature>
<dbReference type="AlphaFoldDB" id="A0A8J7FG16"/>
<feature type="transmembrane region" description="Helical" evidence="5">
    <location>
        <begin position="40"/>
        <end position="59"/>
    </location>
</feature>
<keyword evidence="4 5" id="KW-0472">Membrane</keyword>
<evidence type="ECO:0000313" key="7">
    <source>
        <dbReference type="EMBL" id="MBE9398914.1"/>
    </source>
</evidence>
<evidence type="ECO:0000256" key="2">
    <source>
        <dbReference type="ARBA" id="ARBA00022692"/>
    </source>
</evidence>
<dbReference type="EMBL" id="JADEYS010000019">
    <property type="protein sequence ID" value="MBE9398914.1"/>
    <property type="molecule type" value="Genomic_DNA"/>
</dbReference>
<keyword evidence="3 5" id="KW-1133">Transmembrane helix</keyword>
<feature type="domain" description="EamA" evidence="6">
    <location>
        <begin position="12"/>
        <end position="142"/>
    </location>
</feature>
<feature type="transmembrane region" description="Helical" evidence="5">
    <location>
        <begin position="125"/>
        <end position="142"/>
    </location>
</feature>